<feature type="transmembrane region" description="Helical" evidence="1">
    <location>
        <begin position="424"/>
        <end position="450"/>
    </location>
</feature>
<feature type="transmembrane region" description="Helical" evidence="1">
    <location>
        <begin position="121"/>
        <end position="147"/>
    </location>
</feature>
<gene>
    <name evidence="2" type="ORF">HZI73_19110</name>
</gene>
<evidence type="ECO:0000256" key="1">
    <source>
        <dbReference type="SAM" id="Phobius"/>
    </source>
</evidence>
<dbReference type="AlphaFoldDB" id="A0A8J8MMM7"/>
<dbReference type="RefSeq" id="WP_212694968.1">
    <property type="nucleotide sequence ID" value="NZ_CP058649.1"/>
</dbReference>
<feature type="transmembrane region" description="Helical" evidence="1">
    <location>
        <begin position="76"/>
        <end position="100"/>
    </location>
</feature>
<dbReference type="Pfam" id="PF16949">
    <property type="entry name" value="ABC_tran_2"/>
    <property type="match status" value="1"/>
</dbReference>
<dbReference type="EMBL" id="CP058649">
    <property type="protein sequence ID" value="QUI24274.1"/>
    <property type="molecule type" value="Genomic_DNA"/>
</dbReference>
<dbReference type="KEGG" id="vpy:HZI73_19110"/>
<dbReference type="Proteomes" id="UP000683246">
    <property type="component" value="Chromosome"/>
</dbReference>
<sequence length="562" mass="62874">MREVLRLTKVGLINGFNLQGLNLKKILQDKKQLLKYIGYLVLVVFFVVLYVGYIKFIEQITAGFISLNQETYTNALVYNLLSILIFIFGIPYIMAYFYFSRDTEMLLALPIKPRNIVLSKFIMLTLFEYILVFLMMIPVVVISGSALHAGVSYYLIALIVIGMIPIAPLALCGIIIILLSRITNLGSKKNLIRGIFLFAVTFSAIGIQMYIQKHAMDIEQNQNFIMELITNNQSMINMLGDANPFAKWLGNALDPMVTTGSIVSLLYFCIGNLLIFALFILVGEKIYLGSIIGGHEVATKKKQLSDEAFNREISKGNRPYMAIFKTDMITMFKTPIYLFNCFGVVIILPVILTFSFVTGSQMEGLSIHLLQDIYNNNTQLAGFILTGAIMLTGAMTPIAPTTFSREGKYFWISRVIPVSAKEHIIGRSMTAMVAQLCLVLMLIIGLNIAIALDMSTYYYIALGLLGSIPIILSGMLIDIEKPLLNWTNPQRAVKQNMNAVFGMLAGLLIVAVLGGLTFLMLQAAMNHVLIFIAVVILMIVLTVMVYKVLEKRIRIRFIEINM</sequence>
<accession>A0A8J8MMM7</accession>
<protein>
    <recommendedName>
        <fullName evidence="4">ABC-2 type transport system permease protein</fullName>
    </recommendedName>
</protein>
<reference evidence="2" key="1">
    <citation type="submission" date="2020-07" db="EMBL/GenBank/DDBJ databases">
        <title>Vallitalea pronyensis genome.</title>
        <authorList>
            <person name="Postec A."/>
        </authorList>
    </citation>
    <scope>NUCLEOTIDE SEQUENCE</scope>
    <source>
        <strain evidence="2">FatNI3</strain>
    </source>
</reference>
<feature type="transmembrane region" description="Helical" evidence="1">
    <location>
        <begin position="191"/>
        <end position="211"/>
    </location>
</feature>
<evidence type="ECO:0000313" key="2">
    <source>
        <dbReference type="EMBL" id="QUI24274.1"/>
    </source>
</evidence>
<keyword evidence="1" id="KW-0812">Transmembrane</keyword>
<feature type="transmembrane region" description="Helical" evidence="1">
    <location>
        <begin position="456"/>
        <end position="477"/>
    </location>
</feature>
<feature type="transmembrane region" description="Helical" evidence="1">
    <location>
        <begin position="262"/>
        <end position="282"/>
    </location>
</feature>
<organism evidence="2 3">
    <name type="scientific">Vallitalea pronyensis</name>
    <dbReference type="NCBI Taxonomy" id="1348613"/>
    <lineage>
        <taxon>Bacteria</taxon>
        <taxon>Bacillati</taxon>
        <taxon>Bacillota</taxon>
        <taxon>Clostridia</taxon>
        <taxon>Lachnospirales</taxon>
        <taxon>Vallitaleaceae</taxon>
        <taxon>Vallitalea</taxon>
    </lineage>
</organism>
<feature type="transmembrane region" description="Helical" evidence="1">
    <location>
        <begin position="527"/>
        <end position="549"/>
    </location>
</feature>
<feature type="transmembrane region" description="Helical" evidence="1">
    <location>
        <begin position="498"/>
        <end position="521"/>
    </location>
</feature>
<feature type="transmembrane region" description="Helical" evidence="1">
    <location>
        <begin position="380"/>
        <end position="403"/>
    </location>
</feature>
<name>A0A8J8MMM7_9FIRM</name>
<feature type="transmembrane region" description="Helical" evidence="1">
    <location>
        <begin position="337"/>
        <end position="360"/>
    </location>
</feature>
<dbReference type="InterPro" id="IPR031599">
    <property type="entry name" value="ABC_tran_2"/>
</dbReference>
<evidence type="ECO:0000313" key="3">
    <source>
        <dbReference type="Proteomes" id="UP000683246"/>
    </source>
</evidence>
<evidence type="ECO:0008006" key="4">
    <source>
        <dbReference type="Google" id="ProtNLM"/>
    </source>
</evidence>
<feature type="transmembrane region" description="Helical" evidence="1">
    <location>
        <begin position="33"/>
        <end position="56"/>
    </location>
</feature>
<keyword evidence="1" id="KW-0472">Membrane</keyword>
<keyword evidence="1" id="KW-1133">Transmembrane helix</keyword>
<keyword evidence="3" id="KW-1185">Reference proteome</keyword>
<proteinExistence type="predicted"/>
<feature type="transmembrane region" description="Helical" evidence="1">
    <location>
        <begin position="153"/>
        <end position="179"/>
    </location>
</feature>